<sequence>MKKTIYLDNSATTKVDETVVKQVNKFFTENFANPSSQHTSGKIAKQEIEKARQEIAKYINANPDEIIFTSGGTESNNLAIKGLAIASPDKKHIITSEIEHPAILETCKFLKNKGYKITYIKPNNQGIVNPKDIEKEITSQTLLVSIMHVNNEIGTIQPIEEIGKICKNKNIPFHTDAVQSFTKLPINMKNKNIDLMSVSGHKINAPT</sequence>
<dbReference type="SUPFAM" id="SSF53383">
    <property type="entry name" value="PLP-dependent transferases"/>
    <property type="match status" value="1"/>
</dbReference>
<dbReference type="InterPro" id="IPR015421">
    <property type="entry name" value="PyrdxlP-dep_Trfase_major"/>
</dbReference>
<dbReference type="InterPro" id="IPR015424">
    <property type="entry name" value="PyrdxlP-dep_Trfase"/>
</dbReference>
<evidence type="ECO:0000256" key="1">
    <source>
        <dbReference type="ARBA" id="ARBA00001933"/>
    </source>
</evidence>
<dbReference type="PANTHER" id="PTHR11601">
    <property type="entry name" value="CYSTEINE DESULFURYLASE FAMILY MEMBER"/>
    <property type="match status" value="1"/>
</dbReference>
<organism evidence="4">
    <name type="scientific">marine sediment metagenome</name>
    <dbReference type="NCBI Taxonomy" id="412755"/>
    <lineage>
        <taxon>unclassified sequences</taxon>
        <taxon>metagenomes</taxon>
        <taxon>ecological metagenomes</taxon>
    </lineage>
</organism>
<gene>
    <name evidence="4" type="ORF">S01H1_07199</name>
</gene>
<comment type="similarity">
    <text evidence="2">Belongs to the class-V pyridoxal-phosphate-dependent aminotransferase family. NifS/IscS subfamily.</text>
</comment>
<protein>
    <recommendedName>
        <fullName evidence="3">Aminotransferase class V domain-containing protein</fullName>
    </recommendedName>
</protein>
<evidence type="ECO:0000256" key="2">
    <source>
        <dbReference type="ARBA" id="ARBA00006490"/>
    </source>
</evidence>
<dbReference type="Pfam" id="PF00266">
    <property type="entry name" value="Aminotran_5"/>
    <property type="match status" value="1"/>
</dbReference>
<dbReference type="Gene3D" id="3.40.640.10">
    <property type="entry name" value="Type I PLP-dependent aspartate aminotransferase-like (Major domain)"/>
    <property type="match status" value="1"/>
</dbReference>
<dbReference type="PANTHER" id="PTHR11601:SF34">
    <property type="entry name" value="CYSTEINE DESULFURASE"/>
    <property type="match status" value="1"/>
</dbReference>
<proteinExistence type="inferred from homology"/>
<accession>X0TBE2</accession>
<reference evidence="4" key="1">
    <citation type="journal article" date="2014" name="Front. Microbiol.">
        <title>High frequency of phylogenetically diverse reductive dehalogenase-homologous genes in deep subseafloor sedimentary metagenomes.</title>
        <authorList>
            <person name="Kawai M."/>
            <person name="Futagami T."/>
            <person name="Toyoda A."/>
            <person name="Takaki Y."/>
            <person name="Nishi S."/>
            <person name="Hori S."/>
            <person name="Arai W."/>
            <person name="Tsubouchi T."/>
            <person name="Morono Y."/>
            <person name="Uchiyama I."/>
            <person name="Ito T."/>
            <person name="Fujiyama A."/>
            <person name="Inagaki F."/>
            <person name="Takami H."/>
        </authorList>
    </citation>
    <scope>NUCLEOTIDE SEQUENCE</scope>
    <source>
        <strain evidence="4">Expedition CK06-06</strain>
    </source>
</reference>
<dbReference type="InterPro" id="IPR015422">
    <property type="entry name" value="PyrdxlP-dep_Trfase_small"/>
</dbReference>
<name>X0TBE2_9ZZZZ</name>
<dbReference type="AlphaFoldDB" id="X0TBE2"/>
<comment type="cofactor">
    <cofactor evidence="1">
        <name>pyridoxal 5'-phosphate</name>
        <dbReference type="ChEBI" id="CHEBI:597326"/>
    </cofactor>
</comment>
<feature type="domain" description="Aminotransferase class V" evidence="3">
    <location>
        <begin position="5"/>
        <end position="207"/>
    </location>
</feature>
<dbReference type="EMBL" id="BARS01003713">
    <property type="protein sequence ID" value="GAF85472.1"/>
    <property type="molecule type" value="Genomic_DNA"/>
</dbReference>
<evidence type="ECO:0000259" key="3">
    <source>
        <dbReference type="Pfam" id="PF00266"/>
    </source>
</evidence>
<feature type="non-terminal residue" evidence="4">
    <location>
        <position position="207"/>
    </location>
</feature>
<evidence type="ECO:0000313" key="4">
    <source>
        <dbReference type="EMBL" id="GAF85472.1"/>
    </source>
</evidence>
<dbReference type="Gene3D" id="3.90.1150.10">
    <property type="entry name" value="Aspartate Aminotransferase, domain 1"/>
    <property type="match status" value="1"/>
</dbReference>
<dbReference type="InterPro" id="IPR000192">
    <property type="entry name" value="Aminotrans_V_dom"/>
</dbReference>
<comment type="caution">
    <text evidence="4">The sequence shown here is derived from an EMBL/GenBank/DDBJ whole genome shotgun (WGS) entry which is preliminary data.</text>
</comment>